<name>A0AAV7NI94_PLEWA</name>
<evidence type="ECO:0000313" key="3">
    <source>
        <dbReference type="Proteomes" id="UP001066276"/>
    </source>
</evidence>
<gene>
    <name evidence="2" type="ORF">NDU88_004045</name>
</gene>
<proteinExistence type="predicted"/>
<evidence type="ECO:0000313" key="2">
    <source>
        <dbReference type="EMBL" id="KAJ1115823.1"/>
    </source>
</evidence>
<comment type="caution">
    <text evidence="2">The sequence shown here is derived from an EMBL/GenBank/DDBJ whole genome shotgun (WGS) entry which is preliminary data.</text>
</comment>
<dbReference type="Proteomes" id="UP001066276">
    <property type="component" value="Chromosome 8"/>
</dbReference>
<protein>
    <submittedName>
        <fullName evidence="2">Uncharacterized protein</fullName>
    </submittedName>
</protein>
<accession>A0AAV7NI94</accession>
<sequence>MYSGPRDPGRPQVCRPQSLAAPAPPLPRAATNSRGSSRCAEGGRHLSPRSPRPQEIRHSSVCPRAHARGPTPQPGASGGPSPRRISEALFRPPRAPDSDPREPGSAQAVPTPRPRTQRISYGGRFRVDDGGVPSTLRVRPPS</sequence>
<dbReference type="AlphaFoldDB" id="A0AAV7NI94"/>
<dbReference type="EMBL" id="JANPWB010000012">
    <property type="protein sequence ID" value="KAJ1115823.1"/>
    <property type="molecule type" value="Genomic_DNA"/>
</dbReference>
<organism evidence="2 3">
    <name type="scientific">Pleurodeles waltl</name>
    <name type="common">Iberian ribbed newt</name>
    <dbReference type="NCBI Taxonomy" id="8319"/>
    <lineage>
        <taxon>Eukaryota</taxon>
        <taxon>Metazoa</taxon>
        <taxon>Chordata</taxon>
        <taxon>Craniata</taxon>
        <taxon>Vertebrata</taxon>
        <taxon>Euteleostomi</taxon>
        <taxon>Amphibia</taxon>
        <taxon>Batrachia</taxon>
        <taxon>Caudata</taxon>
        <taxon>Salamandroidea</taxon>
        <taxon>Salamandridae</taxon>
        <taxon>Pleurodelinae</taxon>
        <taxon>Pleurodeles</taxon>
    </lineage>
</organism>
<feature type="region of interest" description="Disordered" evidence="1">
    <location>
        <begin position="1"/>
        <end position="142"/>
    </location>
</feature>
<reference evidence="2" key="1">
    <citation type="journal article" date="2022" name="bioRxiv">
        <title>Sequencing and chromosome-scale assembly of the giantPleurodeles waltlgenome.</title>
        <authorList>
            <person name="Brown T."/>
            <person name="Elewa A."/>
            <person name="Iarovenko S."/>
            <person name="Subramanian E."/>
            <person name="Araus A.J."/>
            <person name="Petzold A."/>
            <person name="Susuki M."/>
            <person name="Suzuki K.-i.T."/>
            <person name="Hayashi T."/>
            <person name="Toyoda A."/>
            <person name="Oliveira C."/>
            <person name="Osipova E."/>
            <person name="Leigh N.D."/>
            <person name="Simon A."/>
            <person name="Yun M.H."/>
        </authorList>
    </citation>
    <scope>NUCLEOTIDE SEQUENCE</scope>
    <source>
        <strain evidence="2">20211129_DDA</strain>
        <tissue evidence="2">Liver</tissue>
    </source>
</reference>
<evidence type="ECO:0000256" key="1">
    <source>
        <dbReference type="SAM" id="MobiDB-lite"/>
    </source>
</evidence>
<keyword evidence="3" id="KW-1185">Reference proteome</keyword>